<organism evidence="2 3">
    <name type="scientific">Bionectria ochroleuca</name>
    <name type="common">Gliocladium roseum</name>
    <dbReference type="NCBI Taxonomy" id="29856"/>
    <lineage>
        <taxon>Eukaryota</taxon>
        <taxon>Fungi</taxon>
        <taxon>Dikarya</taxon>
        <taxon>Ascomycota</taxon>
        <taxon>Pezizomycotina</taxon>
        <taxon>Sordariomycetes</taxon>
        <taxon>Hypocreomycetidae</taxon>
        <taxon>Hypocreales</taxon>
        <taxon>Bionectriaceae</taxon>
        <taxon>Clonostachys</taxon>
    </lineage>
</organism>
<keyword evidence="1" id="KW-0812">Transmembrane</keyword>
<reference evidence="2 3" key="1">
    <citation type="submission" date="2019-06" db="EMBL/GenBank/DDBJ databases">
        <authorList>
            <person name="Broberg M."/>
        </authorList>
    </citation>
    <scope>NUCLEOTIDE SEQUENCE [LARGE SCALE GENOMIC DNA]</scope>
</reference>
<comment type="caution">
    <text evidence="2">The sequence shown here is derived from an EMBL/GenBank/DDBJ whole genome shotgun (WGS) entry which is preliminary data.</text>
</comment>
<dbReference type="Proteomes" id="UP000766486">
    <property type="component" value="Unassembled WGS sequence"/>
</dbReference>
<evidence type="ECO:0000313" key="2">
    <source>
        <dbReference type="EMBL" id="VUC31303.1"/>
    </source>
</evidence>
<dbReference type="EMBL" id="CABFNS010000830">
    <property type="protein sequence ID" value="VUC31303.1"/>
    <property type="molecule type" value="Genomic_DNA"/>
</dbReference>
<keyword evidence="1" id="KW-1133">Transmembrane helix</keyword>
<proteinExistence type="predicted"/>
<evidence type="ECO:0000256" key="1">
    <source>
        <dbReference type="SAM" id="Phobius"/>
    </source>
</evidence>
<feature type="transmembrane region" description="Helical" evidence="1">
    <location>
        <begin position="353"/>
        <end position="375"/>
    </location>
</feature>
<sequence>MSPLGDQAGLRMVSSGKGYSVFTGTVWYLQTGAQPSFWLQGKDYARRGNIFVLYSSSLLSSSKQRRSPTDLWDLPKVPQWTAGSNEPLFRDVDADALANGEEEYISLLGTKIQGLEVTTANVVYNFSILTPYIYLNCSANTDLSFEANPFESILDSLGMSPNLNGSAFRSSLGDYDGFMSLLFASPDNSMAYFALFICSMRPLTVETEIQCAPSHSLANCSAKRQRLSQSSIDLGKIYGSFEEINGALKSWQYADSSSAIYSASPTDSYLAGHLSPYAGHNPIQWSEVDVSSYSRRLTTLFNTYMSASINPMGHTDVSFSKHGESNPSFSAVTLNGTRANATIVFDVYETSRIWVGVALAATLILQLLAVLGLMLRILVKGPDILGFASSMTRDNPYVKVPSGGSSLDGPDRARLLGGTRVQLADVHPEKDIGYITLRVVEPKQSTDGVKEYEIMENWRPFTRGRLYT</sequence>
<protein>
    <submittedName>
        <fullName evidence="2">Uncharacterized protein</fullName>
    </submittedName>
</protein>
<accession>A0ABY6UKY3</accession>
<keyword evidence="1" id="KW-0472">Membrane</keyword>
<name>A0ABY6UKY3_BIOOC</name>
<gene>
    <name evidence="2" type="ORF">CLO192961_LOCUS300614</name>
</gene>
<keyword evidence="3" id="KW-1185">Reference proteome</keyword>
<evidence type="ECO:0000313" key="3">
    <source>
        <dbReference type="Proteomes" id="UP000766486"/>
    </source>
</evidence>